<keyword evidence="5" id="KW-0539">Nucleus</keyword>
<gene>
    <name evidence="6" type="ORF">D0Z07_2187</name>
</gene>
<dbReference type="EMBL" id="VNKQ01000005">
    <property type="protein sequence ID" value="KAG0651074.1"/>
    <property type="molecule type" value="Genomic_DNA"/>
</dbReference>
<evidence type="ECO:0000256" key="5">
    <source>
        <dbReference type="ARBA" id="ARBA00023242"/>
    </source>
</evidence>
<dbReference type="GO" id="GO:0005634">
    <property type="term" value="C:nucleus"/>
    <property type="evidence" value="ECO:0007669"/>
    <property type="project" value="UniProtKB-SubCell"/>
</dbReference>
<keyword evidence="4" id="KW-0804">Transcription</keyword>
<dbReference type="GO" id="GO:0003677">
    <property type="term" value="F:DNA binding"/>
    <property type="evidence" value="ECO:0007669"/>
    <property type="project" value="InterPro"/>
</dbReference>
<evidence type="ECO:0000256" key="1">
    <source>
        <dbReference type="ARBA" id="ARBA00004123"/>
    </source>
</evidence>
<dbReference type="Proteomes" id="UP000785200">
    <property type="component" value="Unassembled WGS sequence"/>
</dbReference>
<dbReference type="CDD" id="cd12148">
    <property type="entry name" value="fungal_TF_MHR"/>
    <property type="match status" value="1"/>
</dbReference>
<name>A0A9P7AZH6_9HELO</name>
<dbReference type="PANTHER" id="PTHR47338:SF28">
    <property type="entry name" value="C6 TRANSCRIPTION FACTOR"/>
    <property type="match status" value="1"/>
</dbReference>
<evidence type="ECO:0000256" key="2">
    <source>
        <dbReference type="ARBA" id="ARBA00022723"/>
    </source>
</evidence>
<dbReference type="GO" id="GO:0006351">
    <property type="term" value="P:DNA-templated transcription"/>
    <property type="evidence" value="ECO:0007669"/>
    <property type="project" value="InterPro"/>
</dbReference>
<dbReference type="GO" id="GO:0008270">
    <property type="term" value="F:zinc ion binding"/>
    <property type="evidence" value="ECO:0007669"/>
    <property type="project" value="InterPro"/>
</dbReference>
<dbReference type="OrthoDB" id="5376052at2759"/>
<protein>
    <recommendedName>
        <fullName evidence="8">Transcription factor domain-containing protein</fullName>
    </recommendedName>
</protein>
<keyword evidence="7" id="KW-1185">Reference proteome</keyword>
<organism evidence="6 7">
    <name type="scientific">Hyphodiscus hymeniophilus</name>
    <dbReference type="NCBI Taxonomy" id="353542"/>
    <lineage>
        <taxon>Eukaryota</taxon>
        <taxon>Fungi</taxon>
        <taxon>Dikarya</taxon>
        <taxon>Ascomycota</taxon>
        <taxon>Pezizomycotina</taxon>
        <taxon>Leotiomycetes</taxon>
        <taxon>Helotiales</taxon>
        <taxon>Hyphodiscaceae</taxon>
        <taxon>Hyphodiscus</taxon>
    </lineage>
</organism>
<reference evidence="6" key="1">
    <citation type="submission" date="2019-07" db="EMBL/GenBank/DDBJ databases">
        <title>Hyphodiscus hymeniophilus genome sequencing and assembly.</title>
        <authorList>
            <person name="Kramer G."/>
            <person name="Nodwell J."/>
        </authorList>
    </citation>
    <scope>NUCLEOTIDE SEQUENCE</scope>
    <source>
        <strain evidence="6">ATCC 34498</strain>
    </source>
</reference>
<comment type="subcellular location">
    <subcellularLocation>
        <location evidence="1">Nucleus</location>
    </subcellularLocation>
</comment>
<proteinExistence type="predicted"/>
<comment type="caution">
    <text evidence="6">The sequence shown here is derived from an EMBL/GenBank/DDBJ whole genome shotgun (WGS) entry which is preliminary data.</text>
</comment>
<dbReference type="InterPro" id="IPR050815">
    <property type="entry name" value="TF_fung"/>
</dbReference>
<keyword evidence="2" id="KW-0479">Metal-binding</keyword>
<keyword evidence="3" id="KW-0805">Transcription regulation</keyword>
<evidence type="ECO:0000313" key="6">
    <source>
        <dbReference type="EMBL" id="KAG0651074.1"/>
    </source>
</evidence>
<dbReference type="AlphaFoldDB" id="A0A9P7AZH6"/>
<evidence type="ECO:0000313" key="7">
    <source>
        <dbReference type="Proteomes" id="UP000785200"/>
    </source>
</evidence>
<dbReference type="GO" id="GO:0000981">
    <property type="term" value="F:DNA-binding transcription factor activity, RNA polymerase II-specific"/>
    <property type="evidence" value="ECO:0007669"/>
    <property type="project" value="InterPro"/>
</dbReference>
<accession>A0A9P7AZH6</accession>
<evidence type="ECO:0000256" key="3">
    <source>
        <dbReference type="ARBA" id="ARBA00023015"/>
    </source>
</evidence>
<evidence type="ECO:0008006" key="8">
    <source>
        <dbReference type="Google" id="ProtNLM"/>
    </source>
</evidence>
<dbReference type="PANTHER" id="PTHR47338">
    <property type="entry name" value="ZN(II)2CYS6 TRANSCRIPTION FACTOR (EUROFUNG)-RELATED"/>
    <property type="match status" value="1"/>
</dbReference>
<sequence>MVTENLSDYSPQNGLLLSTILRNLVDLFFKHVFTWAPILNSDTISAVLSGSYSTLNEEDNIPLHAIVATTVRFSEDPAFTEESRSRYREISKQKVHTHAALALLAADALGSSDGPEGGKILALLVRSVVRPNHGAKKSVVPEPSLGFSNSVYYVGAEALHSQDWIENEGRQTLAKFVYILTNYATAGATLGFTLSEDSMDMLLPCQYDLFQKNDLAQTQLFSGQFPMITAPSDIDYTSSFSCHCEVLRIFSRIHRLCQDPVDIMSLVDVQHWSYSYCQLDDELDGWLSGLPREYGSISQLCRPSPPESVSNWIMVHATYILSVTRLHSTAYSVMQSHMPLYSHNAMQKCHVAIESLRIITRFAIDTSVLRQLGFPFAFVLWTSARLLLVYTASLQCEFDLNIWFLIETLEKMAQQWAVAGSYAKSLRDVVCIGQKNKSDAIQYLSSLDDFFVQ</sequence>
<evidence type="ECO:0000256" key="4">
    <source>
        <dbReference type="ARBA" id="ARBA00023163"/>
    </source>
</evidence>